<protein>
    <submittedName>
        <fullName evidence="2">HEAT repeat domain-containing protein</fullName>
    </submittedName>
</protein>
<name>A0ABT8R651_9BACT</name>
<dbReference type="Pfam" id="PF13646">
    <property type="entry name" value="HEAT_2"/>
    <property type="match status" value="1"/>
</dbReference>
<keyword evidence="1" id="KW-1133">Transmembrane helix</keyword>
<keyword evidence="1" id="KW-0812">Transmembrane</keyword>
<dbReference type="Gene3D" id="1.25.10.10">
    <property type="entry name" value="Leucine-rich Repeat Variant"/>
    <property type="match status" value="1"/>
</dbReference>
<organism evidence="2 3">
    <name type="scientific">Rhodocytophaga aerolata</name>
    <dbReference type="NCBI Taxonomy" id="455078"/>
    <lineage>
        <taxon>Bacteria</taxon>
        <taxon>Pseudomonadati</taxon>
        <taxon>Bacteroidota</taxon>
        <taxon>Cytophagia</taxon>
        <taxon>Cytophagales</taxon>
        <taxon>Rhodocytophagaceae</taxon>
        <taxon>Rhodocytophaga</taxon>
    </lineage>
</organism>
<dbReference type="InterPro" id="IPR011989">
    <property type="entry name" value="ARM-like"/>
</dbReference>
<dbReference type="EMBL" id="JAUKPO010000006">
    <property type="protein sequence ID" value="MDO1447131.1"/>
    <property type="molecule type" value="Genomic_DNA"/>
</dbReference>
<dbReference type="Proteomes" id="UP001168528">
    <property type="component" value="Unassembled WGS sequence"/>
</dbReference>
<dbReference type="InterPro" id="IPR041916">
    <property type="entry name" value="Anti_sigma_zinc_sf"/>
</dbReference>
<accession>A0ABT8R651</accession>
<evidence type="ECO:0000313" key="3">
    <source>
        <dbReference type="Proteomes" id="UP001168528"/>
    </source>
</evidence>
<keyword evidence="3" id="KW-1185">Reference proteome</keyword>
<comment type="caution">
    <text evidence="2">The sequence shown here is derived from an EMBL/GenBank/DDBJ whole genome shotgun (WGS) entry which is preliminary data.</text>
</comment>
<sequence length="273" mass="30501">MSITCEKATQLMILSLDGATNLADQLNLDTHVAGCTACKHELVQMQQMHGQLASLPVPEPDMQLMRTHFDQMLNEYKQATGHSRQGWYMGLKEYLQAHWQPSYTLQLAMGLLLLIIGWGGGYLFHTRTSGDSQQISQLASEVQQMREAMLLTMLQQPAATDRLKAVTYTNELDQVDDKVINALLQTLNNDPNVNVRLVTVEALHKLANHPEVREGLIQSITQQDSPLVQIALADVMVALQEKNSVNAFKELLKKKDIDVAVKAKIENSVNVLM</sequence>
<dbReference type="RefSeq" id="WP_302037934.1">
    <property type="nucleotide sequence ID" value="NZ_JAUKPO010000006.1"/>
</dbReference>
<keyword evidence="1" id="KW-0472">Membrane</keyword>
<evidence type="ECO:0000313" key="2">
    <source>
        <dbReference type="EMBL" id="MDO1447131.1"/>
    </source>
</evidence>
<reference evidence="2" key="1">
    <citation type="submission" date="2023-07" db="EMBL/GenBank/DDBJ databases">
        <title>The genome sequence of Rhodocytophaga aerolata KACC 12507.</title>
        <authorList>
            <person name="Zhang X."/>
        </authorList>
    </citation>
    <scope>NUCLEOTIDE SEQUENCE</scope>
    <source>
        <strain evidence="2">KACC 12507</strain>
    </source>
</reference>
<dbReference type="InterPro" id="IPR016024">
    <property type="entry name" value="ARM-type_fold"/>
</dbReference>
<feature type="transmembrane region" description="Helical" evidence="1">
    <location>
        <begin position="103"/>
        <end position="124"/>
    </location>
</feature>
<gene>
    <name evidence="2" type="ORF">Q0590_12755</name>
</gene>
<proteinExistence type="predicted"/>
<dbReference type="Gene3D" id="1.10.10.1320">
    <property type="entry name" value="Anti-sigma factor, zinc-finger domain"/>
    <property type="match status" value="1"/>
</dbReference>
<dbReference type="SUPFAM" id="SSF48371">
    <property type="entry name" value="ARM repeat"/>
    <property type="match status" value="1"/>
</dbReference>
<evidence type="ECO:0000256" key="1">
    <source>
        <dbReference type="SAM" id="Phobius"/>
    </source>
</evidence>